<reference evidence="1 2" key="1">
    <citation type="submission" date="2022-05" db="EMBL/GenBank/DDBJ databases">
        <authorList>
            <consortium name="Genoscope - CEA"/>
            <person name="William W."/>
        </authorList>
    </citation>
    <scope>NUCLEOTIDE SEQUENCE [LARGE SCALE GENOMIC DNA]</scope>
</reference>
<dbReference type="PANTHER" id="PTHR46177:SF1">
    <property type="entry name" value="INTEGRASE CATALYTIC DOMAIN-CONTAINING PROTEIN"/>
    <property type="match status" value="1"/>
</dbReference>
<evidence type="ECO:0000313" key="2">
    <source>
        <dbReference type="Proteomes" id="UP001159428"/>
    </source>
</evidence>
<dbReference type="AlphaFoldDB" id="A0AAU9XCD2"/>
<gene>
    <name evidence="1" type="ORF">PMEA_00019860</name>
</gene>
<evidence type="ECO:0008006" key="3">
    <source>
        <dbReference type="Google" id="ProtNLM"/>
    </source>
</evidence>
<dbReference type="EMBL" id="CALNXJ010000036">
    <property type="protein sequence ID" value="CAH3142456.1"/>
    <property type="molecule type" value="Genomic_DNA"/>
</dbReference>
<organism evidence="1 2">
    <name type="scientific">Pocillopora meandrina</name>
    <dbReference type="NCBI Taxonomy" id="46732"/>
    <lineage>
        <taxon>Eukaryota</taxon>
        <taxon>Metazoa</taxon>
        <taxon>Cnidaria</taxon>
        <taxon>Anthozoa</taxon>
        <taxon>Hexacorallia</taxon>
        <taxon>Scleractinia</taxon>
        <taxon>Astrocoeniina</taxon>
        <taxon>Pocilloporidae</taxon>
        <taxon>Pocillopora</taxon>
    </lineage>
</organism>
<accession>A0AAU9XCD2</accession>
<keyword evidence="2" id="KW-1185">Reference proteome</keyword>
<dbReference type="PANTHER" id="PTHR46177">
    <property type="entry name" value="INTEGRASE CATALYTIC DOMAIN-CONTAINING PROTEIN"/>
    <property type="match status" value="1"/>
</dbReference>
<sequence>MKPFGFPIHGAMDGFSWKILWLEVTRSNNSPDNTATYFLSTVKELKGCPRQLITDLGTENLELEGVLYSSSELSMECLWNCFAPVIQKDPDIVKEHWNSHRIR</sequence>
<proteinExistence type="predicted"/>
<name>A0AAU9XCD2_9CNID</name>
<dbReference type="Proteomes" id="UP001159428">
    <property type="component" value="Unassembled WGS sequence"/>
</dbReference>
<protein>
    <recommendedName>
        <fullName evidence="3">Integrase catalytic domain-containing protein</fullName>
    </recommendedName>
</protein>
<comment type="caution">
    <text evidence="1">The sequence shown here is derived from an EMBL/GenBank/DDBJ whole genome shotgun (WGS) entry which is preliminary data.</text>
</comment>
<evidence type="ECO:0000313" key="1">
    <source>
        <dbReference type="EMBL" id="CAH3142456.1"/>
    </source>
</evidence>